<dbReference type="GO" id="GO:0005634">
    <property type="term" value="C:nucleus"/>
    <property type="evidence" value="ECO:0007669"/>
    <property type="project" value="UniProtKB-SubCell"/>
</dbReference>
<keyword evidence="3 5" id="KW-0238">DNA-binding</keyword>
<evidence type="ECO:0000256" key="3">
    <source>
        <dbReference type="ARBA" id="ARBA00023125"/>
    </source>
</evidence>
<feature type="region of interest" description="Disordered" evidence="6">
    <location>
        <begin position="655"/>
        <end position="679"/>
    </location>
</feature>
<evidence type="ECO:0000256" key="5">
    <source>
        <dbReference type="PROSITE-ProRule" id="PRU00070"/>
    </source>
</evidence>
<dbReference type="AlphaFoldDB" id="A0A914IA37"/>
<evidence type="ECO:0000259" key="7">
    <source>
        <dbReference type="PROSITE" id="PS50809"/>
    </source>
</evidence>
<feature type="region of interest" description="Disordered" evidence="6">
    <location>
        <begin position="324"/>
        <end position="347"/>
    </location>
</feature>
<evidence type="ECO:0000256" key="6">
    <source>
        <dbReference type="SAM" id="MobiDB-lite"/>
    </source>
</evidence>
<reference evidence="9" key="1">
    <citation type="submission" date="2022-11" db="UniProtKB">
        <authorList>
            <consortium name="WormBaseParasite"/>
        </authorList>
    </citation>
    <scope>IDENTIFICATION</scope>
</reference>
<dbReference type="SUPFAM" id="SSF82927">
    <property type="entry name" value="Cysteine-rich DNA binding domain, (DM domain)"/>
    <property type="match status" value="1"/>
</dbReference>
<dbReference type="PROSITE" id="PS50809">
    <property type="entry name" value="DM_2"/>
    <property type="match status" value="1"/>
</dbReference>
<name>A0A914IA37_GLORO</name>
<sequence length="679" mass="71737">MRMNAVSAASSAPNSLAISDSAELLAVVDASSPTCSAAAASNGDGTVTSPTQATTIAVPVVESVCMPVDLPAGTQIMVETQVLTSDVDQTVAEVEKLDKEARIIQQVEQALCSIGGPSASDEGAAERLTMSGGGRRLSVLIPPDERRHHFPIVAEEGTAGQNGTIAMESGGSVPQTAGNASAGGGQSNRTLFCRKCEGHGFQRALKGHASSCPYNNCTCKTCKNVMSLRANAIIRRYRTRTNECGLVLKPVHFKNGNTRLRVFPKFISEDECLPIPPPASAGELLRARDCSGGHGAAEEQAEDFNDGASLGHKTLSLRNLASVGGGSKRFSTAEDEDKRSASSPKRANSYDGNFVELFTNASVSGSDDTAIVPAGLHLLPFALPTYSSEASARSHTQSACLFAKAPNRNDHNRVNNLELQQNVLTLNSGHNNTTKFIVSCASQLRPHLDHLDKRVQQPSTEDGPMNSSTNTVANIMTTTAPAVAAADCWSGQLLMMSGQQQQQQQDQSQWTQQQTQPQQHQHIQALLSQLDPALLVQLLAPFTTTHQPLLSPPAQTSGPSFVFGGGQNSVPEGNGGPFGMPTQTAAGIPNFALSQQPPSVSAAPRSSTAADCDLVPPIRLTETLALAPDASHWLADPHFRQFVAIVGQLERHMLGTSPRDQTPAASQNKNGPTPPPFVF</sequence>
<dbReference type="GO" id="GO:0000981">
    <property type="term" value="F:DNA-binding transcription factor activity, RNA polymerase II-specific"/>
    <property type="evidence" value="ECO:0007669"/>
    <property type="project" value="TreeGrafter"/>
</dbReference>
<dbReference type="Pfam" id="PF00751">
    <property type="entry name" value="DM"/>
    <property type="match status" value="1"/>
</dbReference>
<proteinExistence type="predicted"/>
<protein>
    <submittedName>
        <fullName evidence="9">DM domain-containing protein</fullName>
    </submittedName>
</protein>
<evidence type="ECO:0000313" key="9">
    <source>
        <dbReference type="WBParaSite" id="Gr19_v10_g8695.t1"/>
    </source>
</evidence>
<dbReference type="Gene3D" id="4.10.1040.10">
    <property type="entry name" value="DM DNA-binding domain"/>
    <property type="match status" value="1"/>
</dbReference>
<dbReference type="SMART" id="SM00301">
    <property type="entry name" value="DM"/>
    <property type="match status" value="1"/>
</dbReference>
<comment type="subcellular location">
    <subcellularLocation>
        <location evidence="5">Nucleus</location>
    </subcellularLocation>
</comment>
<feature type="DNA-binding region" description="DM" evidence="5">
    <location>
        <begin position="193"/>
        <end position="236"/>
    </location>
</feature>
<keyword evidence="2 5" id="KW-0862">Zinc</keyword>
<dbReference type="Proteomes" id="UP000887572">
    <property type="component" value="Unplaced"/>
</dbReference>
<evidence type="ECO:0000256" key="2">
    <source>
        <dbReference type="ARBA" id="ARBA00022833"/>
    </source>
</evidence>
<keyword evidence="4 5" id="KW-0539">Nucleus</keyword>
<dbReference type="GO" id="GO:0000978">
    <property type="term" value="F:RNA polymerase II cis-regulatory region sequence-specific DNA binding"/>
    <property type="evidence" value="ECO:0007669"/>
    <property type="project" value="TreeGrafter"/>
</dbReference>
<evidence type="ECO:0000313" key="8">
    <source>
        <dbReference type="Proteomes" id="UP000887572"/>
    </source>
</evidence>
<feature type="domain" description="DM" evidence="7">
    <location>
        <begin position="193"/>
        <end position="236"/>
    </location>
</feature>
<keyword evidence="8" id="KW-1185">Reference proteome</keyword>
<organism evidence="8 9">
    <name type="scientific">Globodera rostochiensis</name>
    <name type="common">Golden nematode worm</name>
    <name type="synonym">Heterodera rostochiensis</name>
    <dbReference type="NCBI Taxonomy" id="31243"/>
    <lineage>
        <taxon>Eukaryota</taxon>
        <taxon>Metazoa</taxon>
        <taxon>Ecdysozoa</taxon>
        <taxon>Nematoda</taxon>
        <taxon>Chromadorea</taxon>
        <taxon>Rhabditida</taxon>
        <taxon>Tylenchina</taxon>
        <taxon>Tylenchomorpha</taxon>
        <taxon>Tylenchoidea</taxon>
        <taxon>Heteroderidae</taxon>
        <taxon>Heteroderinae</taxon>
        <taxon>Globodera</taxon>
    </lineage>
</organism>
<evidence type="ECO:0000256" key="4">
    <source>
        <dbReference type="ARBA" id="ARBA00023242"/>
    </source>
</evidence>
<dbReference type="PANTHER" id="PTHR12322">
    <property type="entry name" value="DOUBLESEX AND MAB-3 RELATED TRANSCRIPTION FACTOR DMRT"/>
    <property type="match status" value="1"/>
</dbReference>
<dbReference type="InterPro" id="IPR036407">
    <property type="entry name" value="DM_DNA-bd_sf"/>
</dbReference>
<dbReference type="WBParaSite" id="Gr19_v10_g8695.t1">
    <property type="protein sequence ID" value="Gr19_v10_g8695.t1"/>
    <property type="gene ID" value="Gr19_v10_g8695"/>
</dbReference>
<dbReference type="PANTHER" id="PTHR12322:SF53">
    <property type="entry name" value="DOUBLESEX-MAB RELATED 11E"/>
    <property type="match status" value="1"/>
</dbReference>
<keyword evidence="1 5" id="KW-0479">Metal-binding</keyword>
<accession>A0A914IA37</accession>
<dbReference type="GO" id="GO:0046872">
    <property type="term" value="F:metal ion binding"/>
    <property type="evidence" value="ECO:0007669"/>
    <property type="project" value="UniProtKB-KW"/>
</dbReference>
<feature type="compositionally biased region" description="Polar residues" evidence="6">
    <location>
        <begin position="658"/>
        <end position="671"/>
    </location>
</feature>
<evidence type="ECO:0000256" key="1">
    <source>
        <dbReference type="ARBA" id="ARBA00022723"/>
    </source>
</evidence>
<dbReference type="InterPro" id="IPR001275">
    <property type="entry name" value="DM_DNA-bd"/>
</dbReference>
<dbReference type="InterPro" id="IPR026607">
    <property type="entry name" value="DMRT"/>
</dbReference>
<dbReference type="GO" id="GO:0007548">
    <property type="term" value="P:sex differentiation"/>
    <property type="evidence" value="ECO:0007669"/>
    <property type="project" value="TreeGrafter"/>
</dbReference>
<dbReference type="PROSITE" id="PS40000">
    <property type="entry name" value="DM_1"/>
    <property type="match status" value="1"/>
</dbReference>